<feature type="compositionally biased region" description="Low complexity" evidence="4">
    <location>
        <begin position="61"/>
        <end position="80"/>
    </location>
</feature>
<feature type="compositionally biased region" description="Low complexity" evidence="4">
    <location>
        <begin position="15"/>
        <end position="25"/>
    </location>
</feature>
<reference evidence="6 7" key="1">
    <citation type="journal article" date="2020" name="ISME J.">
        <title>Uncovering the hidden diversity of litter-decomposition mechanisms in mushroom-forming fungi.</title>
        <authorList>
            <person name="Floudas D."/>
            <person name="Bentzer J."/>
            <person name="Ahren D."/>
            <person name="Johansson T."/>
            <person name="Persson P."/>
            <person name="Tunlid A."/>
        </authorList>
    </citation>
    <scope>NUCLEOTIDE SEQUENCE [LARGE SCALE GENOMIC DNA]</scope>
    <source>
        <strain evidence="6 7">CBS 175.51</strain>
    </source>
</reference>
<dbReference type="AlphaFoldDB" id="A0A8H5BJZ8"/>
<dbReference type="Gene3D" id="2.60.120.920">
    <property type="match status" value="1"/>
</dbReference>
<dbReference type="PANTHER" id="PTHR10598:SF0">
    <property type="entry name" value="SET1_ASH2 HISTONE METHYLTRANSFERASE COMPLEX SUBUNIT ASH2"/>
    <property type="match status" value="1"/>
</dbReference>
<feature type="region of interest" description="Disordered" evidence="4">
    <location>
        <begin position="537"/>
        <end position="774"/>
    </location>
</feature>
<accession>A0A8H5BJZ8</accession>
<feature type="compositionally biased region" description="Low complexity" evidence="4">
    <location>
        <begin position="738"/>
        <end position="748"/>
    </location>
</feature>
<dbReference type="GO" id="GO:0000976">
    <property type="term" value="F:transcription cis-regulatory region binding"/>
    <property type="evidence" value="ECO:0007669"/>
    <property type="project" value="TreeGrafter"/>
</dbReference>
<feature type="compositionally biased region" description="Basic and acidic residues" evidence="4">
    <location>
        <begin position="418"/>
        <end position="429"/>
    </location>
</feature>
<evidence type="ECO:0000259" key="5">
    <source>
        <dbReference type="PROSITE" id="PS50188"/>
    </source>
</evidence>
<feature type="compositionally biased region" description="Acidic residues" evidence="4">
    <location>
        <begin position="906"/>
        <end position="917"/>
    </location>
</feature>
<dbReference type="Proteomes" id="UP000541558">
    <property type="component" value="Unassembled WGS sequence"/>
</dbReference>
<evidence type="ECO:0000313" key="7">
    <source>
        <dbReference type="Proteomes" id="UP000541558"/>
    </source>
</evidence>
<feature type="compositionally biased region" description="Basic and acidic residues" evidence="4">
    <location>
        <begin position="990"/>
        <end position="1002"/>
    </location>
</feature>
<dbReference type="EMBL" id="JAACJK010000164">
    <property type="protein sequence ID" value="KAF5324785.1"/>
    <property type="molecule type" value="Genomic_DNA"/>
</dbReference>
<dbReference type="PANTHER" id="PTHR10598">
    <property type="entry name" value="SET1/ASH2 HISTONE METHYLTRANSFERASE COMPLEX SUBUNIT ASH2"/>
    <property type="match status" value="1"/>
</dbReference>
<name>A0A8H5BJZ8_9AGAR</name>
<dbReference type="GO" id="GO:0048188">
    <property type="term" value="C:Set1C/COMPASS complex"/>
    <property type="evidence" value="ECO:0007669"/>
    <property type="project" value="InterPro"/>
</dbReference>
<proteinExistence type="inferred from homology"/>
<dbReference type="SUPFAM" id="SSF49899">
    <property type="entry name" value="Concanavalin A-like lectins/glucanases"/>
    <property type="match status" value="1"/>
</dbReference>
<feature type="region of interest" description="Disordered" evidence="4">
    <location>
        <begin position="281"/>
        <end position="300"/>
    </location>
</feature>
<dbReference type="SMART" id="SM00449">
    <property type="entry name" value="SPRY"/>
    <property type="match status" value="1"/>
</dbReference>
<dbReference type="CDD" id="cd12872">
    <property type="entry name" value="SPRY_Ash2"/>
    <property type="match status" value="1"/>
</dbReference>
<protein>
    <recommendedName>
        <fullName evidence="5">B30.2/SPRY domain-containing protein</fullName>
    </recommendedName>
</protein>
<gene>
    <name evidence="6" type="ORF">D9611_004293</name>
</gene>
<dbReference type="InterPro" id="IPR013320">
    <property type="entry name" value="ConA-like_dom_sf"/>
</dbReference>
<evidence type="ECO:0000256" key="1">
    <source>
        <dbReference type="ARBA" id="ARBA00004123"/>
    </source>
</evidence>
<keyword evidence="7" id="KW-1185">Reference proteome</keyword>
<comment type="caution">
    <text evidence="6">The sequence shown here is derived from an EMBL/GenBank/DDBJ whole genome shotgun (WGS) entry which is preliminary data.</text>
</comment>
<dbReference type="InterPro" id="IPR001870">
    <property type="entry name" value="B30.2/SPRY"/>
</dbReference>
<feature type="compositionally biased region" description="Low complexity" evidence="4">
    <location>
        <begin position="718"/>
        <end position="731"/>
    </location>
</feature>
<feature type="region of interest" description="Disordered" evidence="4">
    <location>
        <begin position="330"/>
        <end position="374"/>
    </location>
</feature>
<feature type="compositionally biased region" description="Basic and acidic residues" evidence="4">
    <location>
        <begin position="537"/>
        <end position="549"/>
    </location>
</feature>
<feature type="compositionally biased region" description="Basic and acidic residues" evidence="4">
    <location>
        <begin position="286"/>
        <end position="300"/>
    </location>
</feature>
<organism evidence="6 7">
    <name type="scientific">Ephemerocybe angulata</name>
    <dbReference type="NCBI Taxonomy" id="980116"/>
    <lineage>
        <taxon>Eukaryota</taxon>
        <taxon>Fungi</taxon>
        <taxon>Dikarya</taxon>
        <taxon>Basidiomycota</taxon>
        <taxon>Agaricomycotina</taxon>
        <taxon>Agaricomycetes</taxon>
        <taxon>Agaricomycetidae</taxon>
        <taxon>Agaricales</taxon>
        <taxon>Agaricineae</taxon>
        <taxon>Psathyrellaceae</taxon>
        <taxon>Ephemerocybe</taxon>
    </lineage>
</organism>
<dbReference type="InterPro" id="IPR043136">
    <property type="entry name" value="B30.2/SPRY_sf"/>
</dbReference>
<feature type="compositionally biased region" description="Polar residues" evidence="4">
    <location>
        <begin position="331"/>
        <end position="345"/>
    </location>
</feature>
<evidence type="ECO:0000256" key="4">
    <source>
        <dbReference type="SAM" id="MobiDB-lite"/>
    </source>
</evidence>
<feature type="compositionally biased region" description="Low complexity" evidence="4">
    <location>
        <begin position="755"/>
        <end position="769"/>
    </location>
</feature>
<sequence>MYASGSSPPPHDIDASASAPTSAPDTPAPIPTSSNNGIAIAQQPSRPTAAPANRKRKRGQAPSTAHAASPAPSEPGSTAENGATDLLASRTDLYARPILSISRGPTFIPVSEDSEWCKTDSAAVNRLGYRYVPAGINPPGFITPCRTIESNPTSFRISWEDRSQSLRVTRDGLGLGGFKGFRSARCNAPMREGKWYLEVKIEVGGGDIAPDALESSKGHESHVRLGWGRREAPLNGPVGLDGYSYGIRDKTGEKVTVSRPKPYGKAFKSGDVIGMYISLPPLRQPNKKDPHDPAHIHRERIPIDLKGQEVFEILEYPTCKEMTTLMEAPTKATNTASLPSSSTKKPATGAKLPDRSNAPAEKNPKTNTPPLRPIPILEGSRIAFFVNGECQGTAFQDIYDFLPLKQTDNQRKAKGRRGKEGVKEHRENPFDDGTLGYYPMISVYNDAAVKLNPGPNFDFPPPPDIDALLDGRPQPVEPVKAEPLAEASLNEVKMDVDGEAKPIVKNNATWRPAVERYPEFMKEQWALDALEEEEAKAELQKQKAKEDRAGASGAKGRKGETKKAATTKAAAARKKKATATEESSKAGTPVPDEAGTFAVGGVSKKPAAPRKKAKKAEGQAALGIAGPQHAMEVSTPRSATETPAGTPPPSISSTAAAAAAAHLHLHHHTVVGRQDISNRPSPSPLRHSTAYMEQDIDDEIADAASRDWDALPAHPHHSSSQAPRSRAPPGSKEGRQRAAAAVAAAAQASGPHVPPSTWSSPPVSGPPSSIGAPQARVVGNSAMNLMSLAALATGSPPTIPSNPPRILVGPGMGMHAPTPVSVQVPYRHIGGGTARIGANPARDWQLDGVERGRPGGGPWQMDEIERSRPGSVYTDREGEDDDIEDEFLAAAGASSGSERDTRRLEEEEEEEDDEDEQERGRRPPANYGRAPHAEVEEEEEDDRASAPEYGDRYEEGATTDGGDSFYEVERGRDVEMESDDGGGVLGDEDGYPRGETRSRSPP</sequence>
<feature type="region of interest" description="Disordered" evidence="4">
    <location>
        <begin position="410"/>
        <end position="430"/>
    </location>
</feature>
<comment type="similarity">
    <text evidence="3">Belongs to the cclA family.</text>
</comment>
<evidence type="ECO:0000313" key="6">
    <source>
        <dbReference type="EMBL" id="KAF5324785.1"/>
    </source>
</evidence>
<dbReference type="InterPro" id="IPR003877">
    <property type="entry name" value="SPRY_dom"/>
</dbReference>
<evidence type="ECO:0000256" key="2">
    <source>
        <dbReference type="ARBA" id="ARBA00023242"/>
    </source>
</evidence>
<keyword evidence="2" id="KW-0539">Nucleus</keyword>
<feature type="compositionally biased region" description="Acidic residues" evidence="4">
    <location>
        <begin position="877"/>
        <end position="887"/>
    </location>
</feature>
<feature type="compositionally biased region" description="Basic and acidic residues" evidence="4">
    <location>
        <begin position="943"/>
        <end position="955"/>
    </location>
</feature>
<feature type="region of interest" description="Disordered" evidence="4">
    <location>
        <begin position="1"/>
        <end position="82"/>
    </location>
</feature>
<comment type="subcellular location">
    <subcellularLocation>
        <location evidence="1">Nucleus</location>
    </subcellularLocation>
</comment>
<dbReference type="PROSITE" id="PS50188">
    <property type="entry name" value="B302_SPRY"/>
    <property type="match status" value="1"/>
</dbReference>
<dbReference type="InterPro" id="IPR037353">
    <property type="entry name" value="ASH2"/>
</dbReference>
<evidence type="ECO:0000256" key="3">
    <source>
        <dbReference type="ARBA" id="ARBA00038149"/>
    </source>
</evidence>
<feature type="region of interest" description="Disordered" evidence="4">
    <location>
        <begin position="833"/>
        <end position="1002"/>
    </location>
</feature>
<dbReference type="OrthoDB" id="10266026at2759"/>
<feature type="domain" description="B30.2/SPRY" evidence="5">
    <location>
        <begin position="135"/>
        <end position="332"/>
    </location>
</feature>
<feature type="compositionally biased region" description="Basic and acidic residues" evidence="4">
    <location>
        <begin position="844"/>
        <end position="853"/>
    </location>
</feature>
<dbReference type="Pfam" id="PF00622">
    <property type="entry name" value="SPRY"/>
    <property type="match status" value="1"/>
</dbReference>